<organism evidence="1 2">
    <name type="scientific">Trifolium medium</name>
    <dbReference type="NCBI Taxonomy" id="97028"/>
    <lineage>
        <taxon>Eukaryota</taxon>
        <taxon>Viridiplantae</taxon>
        <taxon>Streptophyta</taxon>
        <taxon>Embryophyta</taxon>
        <taxon>Tracheophyta</taxon>
        <taxon>Spermatophyta</taxon>
        <taxon>Magnoliopsida</taxon>
        <taxon>eudicotyledons</taxon>
        <taxon>Gunneridae</taxon>
        <taxon>Pentapetalae</taxon>
        <taxon>rosids</taxon>
        <taxon>fabids</taxon>
        <taxon>Fabales</taxon>
        <taxon>Fabaceae</taxon>
        <taxon>Papilionoideae</taxon>
        <taxon>50 kb inversion clade</taxon>
        <taxon>NPAAA clade</taxon>
        <taxon>Hologalegina</taxon>
        <taxon>IRL clade</taxon>
        <taxon>Trifolieae</taxon>
        <taxon>Trifolium</taxon>
    </lineage>
</organism>
<evidence type="ECO:0000313" key="2">
    <source>
        <dbReference type="Proteomes" id="UP000265520"/>
    </source>
</evidence>
<sequence>MLCVETVDYSVIFNGKLVGPIVPGRGLRQ</sequence>
<reference evidence="1 2" key="1">
    <citation type="journal article" date="2018" name="Front. Plant Sci.">
        <title>Red Clover (Trifolium pratense) and Zigzag Clover (T. medium) - A Picture of Genomic Similarities and Differences.</title>
        <authorList>
            <person name="Dluhosova J."/>
            <person name="Istvanek J."/>
            <person name="Nedelnik J."/>
            <person name="Repkova J."/>
        </authorList>
    </citation>
    <scope>NUCLEOTIDE SEQUENCE [LARGE SCALE GENOMIC DNA]</scope>
    <source>
        <strain evidence="2">cv. 10/8</strain>
        <tissue evidence="1">Leaf</tissue>
    </source>
</reference>
<evidence type="ECO:0000313" key="1">
    <source>
        <dbReference type="EMBL" id="MCI96597.1"/>
    </source>
</evidence>
<dbReference type="AlphaFoldDB" id="A0A392W880"/>
<comment type="caution">
    <text evidence="1">The sequence shown here is derived from an EMBL/GenBank/DDBJ whole genome shotgun (WGS) entry which is preliminary data.</text>
</comment>
<name>A0A392W880_9FABA</name>
<feature type="non-terminal residue" evidence="1">
    <location>
        <position position="29"/>
    </location>
</feature>
<protein>
    <submittedName>
        <fullName evidence="1">RNA-directed DNA polymerase (Reverse transcriptase)</fullName>
    </submittedName>
</protein>
<keyword evidence="1" id="KW-0695">RNA-directed DNA polymerase</keyword>
<keyword evidence="2" id="KW-1185">Reference proteome</keyword>
<dbReference type="GO" id="GO:0003964">
    <property type="term" value="F:RNA-directed DNA polymerase activity"/>
    <property type="evidence" value="ECO:0007669"/>
    <property type="project" value="UniProtKB-KW"/>
</dbReference>
<keyword evidence="1" id="KW-0548">Nucleotidyltransferase</keyword>
<keyword evidence="1" id="KW-0808">Transferase</keyword>
<accession>A0A392W880</accession>
<dbReference type="Proteomes" id="UP000265520">
    <property type="component" value="Unassembled WGS sequence"/>
</dbReference>
<dbReference type="EMBL" id="LXQA011419037">
    <property type="protein sequence ID" value="MCI96597.1"/>
    <property type="molecule type" value="Genomic_DNA"/>
</dbReference>
<proteinExistence type="predicted"/>